<comment type="subunit">
    <text evidence="10">F-type ATPases have 2 components, CF(1) - the catalytic core - and CF(0) - the membrane proton channel. CF(1) has five subunits: alpha(3), beta(3), gamma(1), delta(1), epsilon(1). CF(0) has three main subunits: a, b and c.</text>
</comment>
<dbReference type="PRINTS" id="PR00126">
    <property type="entry name" value="ATPASEGAMMA"/>
</dbReference>
<dbReference type="STRING" id="471514.AN477_15945"/>
<evidence type="ECO:0000313" key="12">
    <source>
        <dbReference type="Proteomes" id="UP000050482"/>
    </source>
</evidence>
<keyword evidence="8 10" id="KW-0139">CF(1)</keyword>
<dbReference type="InterPro" id="IPR035968">
    <property type="entry name" value="ATP_synth_F1_ATPase_gsu"/>
</dbReference>
<evidence type="ECO:0000256" key="8">
    <source>
        <dbReference type="ARBA" id="ARBA00023196"/>
    </source>
</evidence>
<dbReference type="GO" id="GO:0046933">
    <property type="term" value="F:proton-transporting ATP synthase activity, rotational mechanism"/>
    <property type="evidence" value="ECO:0007669"/>
    <property type="project" value="UniProtKB-UniRule"/>
</dbReference>
<dbReference type="InterPro" id="IPR000131">
    <property type="entry name" value="ATP_synth_F1_gsu"/>
</dbReference>
<proteinExistence type="inferred from homology"/>
<dbReference type="CDD" id="cd12151">
    <property type="entry name" value="F1-ATPase_gamma"/>
    <property type="match status" value="1"/>
</dbReference>
<evidence type="ECO:0000256" key="6">
    <source>
        <dbReference type="ARBA" id="ARBA00023065"/>
    </source>
</evidence>
<dbReference type="PATRIC" id="fig|471514.4.peg.4875"/>
<evidence type="ECO:0000256" key="9">
    <source>
        <dbReference type="ARBA" id="ARBA00023310"/>
    </source>
</evidence>
<evidence type="ECO:0000256" key="3">
    <source>
        <dbReference type="ARBA" id="ARBA00007681"/>
    </source>
</evidence>
<evidence type="ECO:0000256" key="4">
    <source>
        <dbReference type="ARBA" id="ARBA00022448"/>
    </source>
</evidence>
<evidence type="ECO:0000256" key="2">
    <source>
        <dbReference type="ARBA" id="ARBA00004170"/>
    </source>
</evidence>
<keyword evidence="6 10" id="KW-0406">Ion transport</keyword>
<dbReference type="Pfam" id="PF00231">
    <property type="entry name" value="ATP-synt"/>
    <property type="match status" value="1"/>
</dbReference>
<dbReference type="SUPFAM" id="SSF52943">
    <property type="entry name" value="ATP synthase (F1-ATPase), gamma subunit"/>
    <property type="match status" value="1"/>
</dbReference>
<dbReference type="Proteomes" id="UP000050482">
    <property type="component" value="Unassembled WGS sequence"/>
</dbReference>
<organism evidence="11 12">
    <name type="scientific">Alicyclobacillus ferrooxydans</name>
    <dbReference type="NCBI Taxonomy" id="471514"/>
    <lineage>
        <taxon>Bacteria</taxon>
        <taxon>Bacillati</taxon>
        <taxon>Bacillota</taxon>
        <taxon>Bacilli</taxon>
        <taxon>Bacillales</taxon>
        <taxon>Alicyclobacillaceae</taxon>
        <taxon>Alicyclobacillus</taxon>
    </lineage>
</organism>
<keyword evidence="4 10" id="KW-0813">Transport</keyword>
<dbReference type="NCBIfam" id="TIGR01146">
    <property type="entry name" value="ATPsyn_F1gamma"/>
    <property type="match status" value="1"/>
</dbReference>
<dbReference type="PANTHER" id="PTHR11693:SF22">
    <property type="entry name" value="ATP SYNTHASE SUBUNIT GAMMA, MITOCHONDRIAL"/>
    <property type="match status" value="1"/>
</dbReference>
<comment type="subcellular location">
    <subcellularLocation>
        <location evidence="10">Cell membrane</location>
        <topology evidence="10">Peripheral membrane protein</topology>
    </subcellularLocation>
    <subcellularLocation>
        <location evidence="2">Membrane</location>
        <topology evidence="2">Peripheral membrane protein</topology>
    </subcellularLocation>
</comment>
<evidence type="ECO:0000256" key="7">
    <source>
        <dbReference type="ARBA" id="ARBA00023136"/>
    </source>
</evidence>
<keyword evidence="11" id="KW-0378">Hydrolase</keyword>
<accession>A0A0N8PNY5</accession>
<dbReference type="GO" id="GO:0042777">
    <property type="term" value="P:proton motive force-driven plasma membrane ATP synthesis"/>
    <property type="evidence" value="ECO:0007669"/>
    <property type="project" value="UniProtKB-UniRule"/>
</dbReference>
<keyword evidence="12" id="KW-1185">Reference proteome</keyword>
<reference evidence="11 12" key="1">
    <citation type="submission" date="2015-09" db="EMBL/GenBank/DDBJ databases">
        <title>Draft genome sequence of Alicyclobacillus ferrooxydans DSM 22381.</title>
        <authorList>
            <person name="Hemp J."/>
        </authorList>
    </citation>
    <scope>NUCLEOTIDE SEQUENCE [LARGE SCALE GENOMIC DNA]</scope>
    <source>
        <strain evidence="11 12">TC-34</strain>
    </source>
</reference>
<keyword evidence="5 10" id="KW-0375">Hydrogen ion transport</keyword>
<dbReference type="GO" id="GO:0005886">
    <property type="term" value="C:plasma membrane"/>
    <property type="evidence" value="ECO:0007669"/>
    <property type="project" value="UniProtKB-SubCell"/>
</dbReference>
<name>A0A0N8PNY5_9BACL</name>
<keyword evidence="10" id="KW-1003">Cell membrane</keyword>
<sequence>MPQNARDIKRRITSFKKTAQITKAMEMVAAAKLRRVQEAVQLSKPYLAKMTEMLADIAESARWIKHPLLAQRPVKKTGYLVISSDRGLTGPYNSQVIRQALMEFRKKDKSTYTIYAVGRKGRDFFRRQGYPIGGEITGLPDSPTYGSVRPLAEQIVEAYANQEFDELYLVYNEFVNAVTQTPVIKKVLPLSGVTNGEKRKSPQYLFEPGPEAVFERLLPRYAETLVYQAVLDAKASEHGASMTAMGNATEAASEMIDDLTLVLNRARQAAITTQIVEIVGGAEALK</sequence>
<dbReference type="EMBL" id="LJCO01000069">
    <property type="protein sequence ID" value="KPV42821.1"/>
    <property type="molecule type" value="Genomic_DNA"/>
</dbReference>
<dbReference type="Gene3D" id="3.40.1380.10">
    <property type="match status" value="1"/>
</dbReference>
<dbReference type="RefSeq" id="WP_054970150.1">
    <property type="nucleotide sequence ID" value="NZ_LJCO01000069.1"/>
</dbReference>
<comment type="caution">
    <text evidence="11">The sequence shown here is derived from an EMBL/GenBank/DDBJ whole genome shotgun (WGS) entry which is preliminary data.</text>
</comment>
<gene>
    <name evidence="10" type="primary">atpG</name>
    <name evidence="11" type="ORF">AN477_15945</name>
</gene>
<dbReference type="GO" id="GO:0005524">
    <property type="term" value="F:ATP binding"/>
    <property type="evidence" value="ECO:0007669"/>
    <property type="project" value="UniProtKB-UniRule"/>
</dbReference>
<dbReference type="AlphaFoldDB" id="A0A0N8PNY5"/>
<evidence type="ECO:0000256" key="1">
    <source>
        <dbReference type="ARBA" id="ARBA00003456"/>
    </source>
</evidence>
<keyword evidence="9 10" id="KW-0066">ATP synthesis</keyword>
<dbReference type="Gene3D" id="1.10.287.80">
    <property type="entry name" value="ATP synthase, gamma subunit, helix hairpin domain"/>
    <property type="match status" value="2"/>
</dbReference>
<dbReference type="GO" id="GO:0016787">
    <property type="term" value="F:hydrolase activity"/>
    <property type="evidence" value="ECO:0007669"/>
    <property type="project" value="UniProtKB-KW"/>
</dbReference>
<dbReference type="GO" id="GO:0045259">
    <property type="term" value="C:proton-transporting ATP synthase complex"/>
    <property type="evidence" value="ECO:0007669"/>
    <property type="project" value="UniProtKB-KW"/>
</dbReference>
<comment type="similarity">
    <text evidence="3 10">Belongs to the ATPase gamma chain family.</text>
</comment>
<keyword evidence="7 10" id="KW-0472">Membrane</keyword>
<comment type="function">
    <text evidence="1 10">Produces ATP from ADP in the presence of a proton gradient across the membrane. The gamma chain is believed to be important in regulating ATPase activity and the flow of protons through the CF(0) complex.</text>
</comment>
<dbReference type="OrthoDB" id="9812769at2"/>
<dbReference type="PANTHER" id="PTHR11693">
    <property type="entry name" value="ATP SYNTHASE GAMMA CHAIN"/>
    <property type="match status" value="1"/>
</dbReference>
<evidence type="ECO:0000313" key="11">
    <source>
        <dbReference type="EMBL" id="KPV42821.1"/>
    </source>
</evidence>
<dbReference type="HAMAP" id="MF_00815">
    <property type="entry name" value="ATP_synth_gamma_bact"/>
    <property type="match status" value="1"/>
</dbReference>
<protein>
    <recommendedName>
        <fullName evidence="10">ATP synthase gamma chain</fullName>
    </recommendedName>
    <alternativeName>
        <fullName evidence="10">ATP synthase F1 sector gamma subunit</fullName>
    </alternativeName>
    <alternativeName>
        <fullName evidence="10">F-ATPase gamma subunit</fullName>
    </alternativeName>
</protein>
<evidence type="ECO:0000256" key="10">
    <source>
        <dbReference type="HAMAP-Rule" id="MF_00815"/>
    </source>
</evidence>
<evidence type="ECO:0000256" key="5">
    <source>
        <dbReference type="ARBA" id="ARBA00022781"/>
    </source>
</evidence>